<feature type="transmembrane region" description="Helical" evidence="1">
    <location>
        <begin position="160"/>
        <end position="183"/>
    </location>
</feature>
<keyword evidence="1" id="KW-1133">Transmembrane helix</keyword>
<feature type="transmembrane region" description="Helical" evidence="1">
    <location>
        <begin position="312"/>
        <end position="329"/>
    </location>
</feature>
<sequence length="630" mass="74467">MIKKALFSKNNILAFVVSFSAAYLLFPNFFELIIFPIDLSGNSLDPSWVVTMGYANIKDLIWGKEFAFTYGPLSYLTLRIGWGANKFSFLLFDIFYFINLFTICFLTYTKSKNKLLVVFAIISVVLLFPFFIGGSQSLVLLLFLVFWIRQNIESIKWYKYVFSIILLPLMFFIKFNTGLIAFLPYYGMLIYFIITKKEKIKWILLYGSIPLVLIFILSKILNVELYGYIISGIEMVTGYNEIMYLEQFNFINYQNLTYVFIFLSLLFLLIRLFKEKKTYLKNLFTLCLFTLCLFIIYKQAFVRADIQHVMEFYNYILLLVLCFMDFFSYKLKNIMTLFTTALISIGLFICVQNSEFKSISIKSKIDKRNYFESFMDFTPTSSMRIFPNENQIPQSILKRIGNETVDVYPWNIQLLFENKLNYLPRPVIQSYTAYTKYLEDLNFEHYNSEKAPQFVLFNYLSIDNRYPLFDEVKMNLILLKNYSKIDAFTLNGNDYILLEKKKNIKPVKLKFIKEYAMLINSPLIPKKDVYYELELYHTLSGKLYGLFKHTPSIKIAIKTANRKISEFKTSNALLKTGIFSDKFINRNEEFQETIDSLNKQKTAIIEYNLIPQKSKYFKEKVRIKEYKITQ</sequence>
<keyword evidence="3" id="KW-1185">Reference proteome</keyword>
<keyword evidence="1" id="KW-0812">Transmembrane</keyword>
<keyword evidence="1" id="KW-0472">Membrane</keyword>
<feature type="transmembrane region" description="Helical" evidence="1">
    <location>
        <begin position="203"/>
        <end position="230"/>
    </location>
</feature>
<reference evidence="2 3" key="1">
    <citation type="submission" date="2024-02" db="EMBL/GenBank/DDBJ databases">
        <title>A Gaetbulibacter species isolated from tidal flats and genomic insights of their niches.</title>
        <authorList>
            <person name="Ye Y."/>
        </authorList>
    </citation>
    <scope>NUCLEOTIDE SEQUENCE [LARGE SCALE GENOMIC DNA]</scope>
    <source>
        <strain evidence="2 3">KEM-8</strain>
    </source>
</reference>
<protein>
    <submittedName>
        <fullName evidence="2">Uncharacterized protein</fullName>
    </submittedName>
</protein>
<feature type="transmembrane region" description="Helical" evidence="1">
    <location>
        <begin position="12"/>
        <end position="37"/>
    </location>
</feature>
<proteinExistence type="predicted"/>
<name>A0ABW7ML59_9FLAO</name>
<dbReference type="RefSeq" id="WP_395436641.1">
    <property type="nucleotide sequence ID" value="NZ_JBAWKC010000001.1"/>
</dbReference>
<gene>
    <name evidence="2" type="ORF">V8G56_01300</name>
</gene>
<feature type="transmembrane region" description="Helical" evidence="1">
    <location>
        <begin position="336"/>
        <end position="354"/>
    </location>
</feature>
<accession>A0ABW7ML59</accession>
<organism evidence="2 3">
    <name type="scientific">Gaetbulibacter aquiaggeris</name>
    <dbReference type="NCBI Taxonomy" id="1735373"/>
    <lineage>
        <taxon>Bacteria</taxon>
        <taxon>Pseudomonadati</taxon>
        <taxon>Bacteroidota</taxon>
        <taxon>Flavobacteriia</taxon>
        <taxon>Flavobacteriales</taxon>
        <taxon>Flavobacteriaceae</taxon>
        <taxon>Gaetbulibacter</taxon>
    </lineage>
</organism>
<dbReference type="EMBL" id="JBAWKC010000001">
    <property type="protein sequence ID" value="MFH6767355.1"/>
    <property type="molecule type" value="Genomic_DNA"/>
</dbReference>
<evidence type="ECO:0000313" key="3">
    <source>
        <dbReference type="Proteomes" id="UP001610104"/>
    </source>
</evidence>
<feature type="transmembrane region" description="Helical" evidence="1">
    <location>
        <begin position="87"/>
        <end position="108"/>
    </location>
</feature>
<comment type="caution">
    <text evidence="2">The sequence shown here is derived from an EMBL/GenBank/DDBJ whole genome shotgun (WGS) entry which is preliminary data.</text>
</comment>
<feature type="transmembrane region" description="Helical" evidence="1">
    <location>
        <begin position="250"/>
        <end position="270"/>
    </location>
</feature>
<evidence type="ECO:0000313" key="2">
    <source>
        <dbReference type="EMBL" id="MFH6767355.1"/>
    </source>
</evidence>
<feature type="transmembrane region" description="Helical" evidence="1">
    <location>
        <begin position="115"/>
        <end position="148"/>
    </location>
</feature>
<evidence type="ECO:0000256" key="1">
    <source>
        <dbReference type="SAM" id="Phobius"/>
    </source>
</evidence>
<feature type="transmembrane region" description="Helical" evidence="1">
    <location>
        <begin position="282"/>
        <end position="300"/>
    </location>
</feature>
<dbReference type="Proteomes" id="UP001610104">
    <property type="component" value="Unassembled WGS sequence"/>
</dbReference>